<keyword evidence="3" id="KW-0597">Phosphoprotein</keyword>
<dbReference type="GO" id="GO:0030018">
    <property type="term" value="C:Z disc"/>
    <property type="evidence" value="ECO:0007669"/>
    <property type="project" value="TreeGrafter"/>
</dbReference>
<evidence type="ECO:0000256" key="5">
    <source>
        <dbReference type="SAM" id="MobiDB-lite"/>
    </source>
</evidence>
<dbReference type="Proteomes" id="UP001497623">
    <property type="component" value="Unassembled WGS sequence"/>
</dbReference>
<dbReference type="GO" id="GO:0005634">
    <property type="term" value="C:nucleus"/>
    <property type="evidence" value="ECO:0007669"/>
    <property type="project" value="TreeGrafter"/>
</dbReference>
<dbReference type="EMBL" id="CAXKWB010000302">
    <property type="protein sequence ID" value="CAL4060257.1"/>
    <property type="molecule type" value="Genomic_DNA"/>
</dbReference>
<name>A0AAV2PNG6_MEGNR</name>
<evidence type="ECO:0000313" key="7">
    <source>
        <dbReference type="Proteomes" id="UP001497623"/>
    </source>
</evidence>
<dbReference type="GO" id="GO:0032233">
    <property type="term" value="P:positive regulation of actin filament bundle assembly"/>
    <property type="evidence" value="ECO:0007669"/>
    <property type="project" value="TreeGrafter"/>
</dbReference>
<gene>
    <name evidence="6" type="ORF">MNOR_LOCUS1185</name>
</gene>
<accession>A0AAV2PNG6</accession>
<protein>
    <submittedName>
        <fullName evidence="6">Uncharacterized protein</fullName>
    </submittedName>
</protein>
<sequence>MEPGPVDENANAIEAPVVDAPVEIPQENIKTQLQEIISEIEQQVIPEEDEEVTKEQEDAVKSLVEQELKLMQEEEAMLAQQKTQEDEVKKVMEEDVVVVNTEEAKEVEADASVMRQEELKAMEAEQAAVEEVAGDKSSSNELWNVEGVRVTMPHETEEGYYEEYDEHGQPLFHTWRPKGKYEIIKTEIKKDDINPIRVDDPKLSELAKPAPAPAPAADVTDFVNQQDGMQVDMSNGISNEMLGLSPGFDIPAGIPLLARILPKDPTEVERKISLERLFTPATDSPDLTPTRNKKVFSSSAFYRPDHPTIGDQVDLAKRISASLFNDDNKQSRGQTMYIKRKKRSVRWIHQGPGGPGLVEVSEPDSPQRTPGDRGPMKLMMSSKQEKVDQAYHTSEMDSPTGKGAALFAKRKKRMDKYVVDENTVQQSMEASSFAQQQTSVMSSSSMQSSSITQGQQMMVGGAYAGPTNITYGAPGVAAGGDVIYTAECKVVQRSHPPTPQFELPASGRLEMTAEEKHEKRKSFNLAAKGFGTYQNFYTPVHLGKAC</sequence>
<comment type="subcellular location">
    <subcellularLocation>
        <location evidence="1">Cytoplasm</location>
    </subcellularLocation>
</comment>
<dbReference type="GO" id="GO:0003779">
    <property type="term" value="F:actin binding"/>
    <property type="evidence" value="ECO:0007669"/>
    <property type="project" value="TreeGrafter"/>
</dbReference>
<feature type="region of interest" description="Disordered" evidence="5">
    <location>
        <begin position="351"/>
        <end position="376"/>
    </location>
</feature>
<comment type="caution">
    <text evidence="6">The sequence shown here is derived from an EMBL/GenBank/DDBJ whole genome shotgun (WGS) entry which is preliminary data.</text>
</comment>
<organism evidence="6 7">
    <name type="scientific">Meganyctiphanes norvegica</name>
    <name type="common">Northern krill</name>
    <name type="synonym">Thysanopoda norvegica</name>
    <dbReference type="NCBI Taxonomy" id="48144"/>
    <lineage>
        <taxon>Eukaryota</taxon>
        <taxon>Metazoa</taxon>
        <taxon>Ecdysozoa</taxon>
        <taxon>Arthropoda</taxon>
        <taxon>Crustacea</taxon>
        <taxon>Multicrustacea</taxon>
        <taxon>Malacostraca</taxon>
        <taxon>Eumalacostraca</taxon>
        <taxon>Eucarida</taxon>
        <taxon>Euphausiacea</taxon>
        <taxon>Euphausiidae</taxon>
        <taxon>Meganyctiphanes</taxon>
    </lineage>
</organism>
<dbReference type="AlphaFoldDB" id="A0AAV2PNG6"/>
<reference evidence="6 7" key="1">
    <citation type="submission" date="2024-05" db="EMBL/GenBank/DDBJ databases">
        <authorList>
            <person name="Wallberg A."/>
        </authorList>
    </citation>
    <scope>NUCLEOTIDE SEQUENCE [LARGE SCALE GENOMIC DNA]</scope>
</reference>
<evidence type="ECO:0000256" key="3">
    <source>
        <dbReference type="ARBA" id="ARBA00022553"/>
    </source>
</evidence>
<evidence type="ECO:0000256" key="2">
    <source>
        <dbReference type="ARBA" id="ARBA00022490"/>
    </source>
</evidence>
<dbReference type="PANTHER" id="PTHR24217:SF0">
    <property type="entry name" value="PDZ DOMAIN-CONTAINING PROTEIN"/>
    <property type="match status" value="1"/>
</dbReference>
<dbReference type="GO" id="GO:0015629">
    <property type="term" value="C:actin cytoskeleton"/>
    <property type="evidence" value="ECO:0007669"/>
    <property type="project" value="TreeGrafter"/>
</dbReference>
<evidence type="ECO:0000313" key="6">
    <source>
        <dbReference type="EMBL" id="CAL4060257.1"/>
    </source>
</evidence>
<evidence type="ECO:0000256" key="4">
    <source>
        <dbReference type="ARBA" id="ARBA00038161"/>
    </source>
</evidence>
<proteinExistence type="inferred from homology"/>
<keyword evidence="2" id="KW-0963">Cytoplasm</keyword>
<keyword evidence="7" id="KW-1185">Reference proteome</keyword>
<evidence type="ECO:0000256" key="1">
    <source>
        <dbReference type="ARBA" id="ARBA00004496"/>
    </source>
</evidence>
<dbReference type="PANTHER" id="PTHR24217">
    <property type="entry name" value="PUTATIVE-RELATED"/>
    <property type="match status" value="1"/>
</dbReference>
<dbReference type="InterPro" id="IPR051976">
    <property type="entry name" value="Synaptopodin_domain"/>
</dbReference>
<comment type="similarity">
    <text evidence="4">Belongs to the synaptopodin family.</text>
</comment>